<dbReference type="GO" id="GO:0044780">
    <property type="term" value="P:bacterial-type flagellum assembly"/>
    <property type="evidence" value="ECO:0007669"/>
    <property type="project" value="InterPro"/>
</dbReference>
<accession>A0AAE3EFX1</accession>
<comment type="subcellular location">
    <subcellularLocation>
        <location evidence="1 6">Cytoplasm</location>
        <location evidence="1 6">Cytosol</location>
    </subcellularLocation>
</comment>
<dbReference type="Pfam" id="PF02561">
    <property type="entry name" value="FliS"/>
    <property type="match status" value="1"/>
</dbReference>
<comment type="caution">
    <text evidence="7">The sequence shown here is derived from an EMBL/GenBank/DDBJ whole genome shotgun (WGS) entry which is preliminary data.</text>
</comment>
<keyword evidence="4 6" id="KW-1005">Bacterial flagellum biogenesis</keyword>
<dbReference type="GO" id="GO:0071973">
    <property type="term" value="P:bacterial-type flagellum-dependent cell motility"/>
    <property type="evidence" value="ECO:0007669"/>
    <property type="project" value="TreeGrafter"/>
</dbReference>
<dbReference type="NCBIfam" id="TIGR00208">
    <property type="entry name" value="fliS"/>
    <property type="match status" value="1"/>
</dbReference>
<dbReference type="CDD" id="cd16098">
    <property type="entry name" value="FliS"/>
    <property type="match status" value="1"/>
</dbReference>
<dbReference type="RefSeq" id="WP_230753496.1">
    <property type="nucleotide sequence ID" value="NZ_JAINWA010000001.1"/>
</dbReference>
<dbReference type="InterPro" id="IPR036584">
    <property type="entry name" value="FliS_sf"/>
</dbReference>
<proteinExistence type="inferred from homology"/>
<evidence type="ECO:0000256" key="4">
    <source>
        <dbReference type="ARBA" id="ARBA00022795"/>
    </source>
</evidence>
<name>A0AAE3EFX1_9SPIR</name>
<keyword evidence="3 6" id="KW-0963">Cytoplasm</keyword>
<dbReference type="Gene3D" id="1.20.120.340">
    <property type="entry name" value="Flagellar protein FliS"/>
    <property type="match status" value="1"/>
</dbReference>
<evidence type="ECO:0000313" key="7">
    <source>
        <dbReference type="EMBL" id="MCD1653904.1"/>
    </source>
</evidence>
<keyword evidence="8" id="KW-1185">Reference proteome</keyword>
<dbReference type="PANTHER" id="PTHR34773">
    <property type="entry name" value="FLAGELLAR SECRETION CHAPERONE FLIS"/>
    <property type="match status" value="1"/>
</dbReference>
<reference evidence="7" key="1">
    <citation type="submission" date="2021-08" db="EMBL/GenBank/DDBJ databases">
        <title>Comparative analyses of Brucepasteria parasyntrophica and Teretinema zuelzerae.</title>
        <authorList>
            <person name="Song Y."/>
            <person name="Brune A."/>
        </authorList>
    </citation>
    <scope>NUCLEOTIDE SEQUENCE</scope>
    <source>
        <strain evidence="7">DSM 1903</strain>
    </source>
</reference>
<dbReference type="SUPFAM" id="SSF101116">
    <property type="entry name" value="Flagellar export chaperone FliS"/>
    <property type="match status" value="1"/>
</dbReference>
<organism evidence="7 8">
    <name type="scientific">Teretinema zuelzerae</name>
    <dbReference type="NCBI Taxonomy" id="156"/>
    <lineage>
        <taxon>Bacteria</taxon>
        <taxon>Pseudomonadati</taxon>
        <taxon>Spirochaetota</taxon>
        <taxon>Spirochaetia</taxon>
        <taxon>Spirochaetales</taxon>
        <taxon>Treponemataceae</taxon>
        <taxon>Teretinema</taxon>
    </lineage>
</organism>
<keyword evidence="5" id="KW-0143">Chaperone</keyword>
<evidence type="ECO:0000256" key="3">
    <source>
        <dbReference type="ARBA" id="ARBA00022490"/>
    </source>
</evidence>
<protein>
    <recommendedName>
        <fullName evidence="6">Flagellar secretion chaperone FliS</fullName>
    </recommendedName>
</protein>
<evidence type="ECO:0000256" key="6">
    <source>
        <dbReference type="PIRNR" id="PIRNR039090"/>
    </source>
</evidence>
<evidence type="ECO:0000256" key="2">
    <source>
        <dbReference type="ARBA" id="ARBA00008787"/>
    </source>
</evidence>
<evidence type="ECO:0000313" key="8">
    <source>
        <dbReference type="Proteomes" id="UP001198163"/>
    </source>
</evidence>
<dbReference type="AlphaFoldDB" id="A0AAE3EFX1"/>
<dbReference type="Proteomes" id="UP001198163">
    <property type="component" value="Unassembled WGS sequence"/>
</dbReference>
<dbReference type="PIRSF" id="PIRSF039090">
    <property type="entry name" value="Flis"/>
    <property type="match status" value="1"/>
</dbReference>
<dbReference type="PANTHER" id="PTHR34773:SF1">
    <property type="entry name" value="FLAGELLAR SECRETION CHAPERONE FLIS"/>
    <property type="match status" value="1"/>
</dbReference>
<keyword evidence="7" id="KW-0969">Cilium</keyword>
<gene>
    <name evidence="7" type="primary">fliS</name>
    <name evidence="7" type="ORF">K7J14_04215</name>
</gene>
<sequence length="147" mass="16155">MGYNQALSAYRETRIRTASQGTLIIMLYDEAIKRLGEAAALLDGQTQNNPATIEPVSNHIVKAQEIITELTASLDMEAGGEISRNLLSLYTYFNQQLLEANFEKKPQKIEFVKSMMDQLRAAWVEVVNNTAVPANLQASPAGINIAG</sequence>
<keyword evidence="7" id="KW-0966">Cell projection</keyword>
<dbReference type="InterPro" id="IPR003713">
    <property type="entry name" value="FliS"/>
</dbReference>
<evidence type="ECO:0000256" key="5">
    <source>
        <dbReference type="ARBA" id="ARBA00023186"/>
    </source>
</evidence>
<comment type="similarity">
    <text evidence="2 6">Belongs to the FliS family.</text>
</comment>
<dbReference type="GO" id="GO:0005829">
    <property type="term" value="C:cytosol"/>
    <property type="evidence" value="ECO:0007669"/>
    <property type="project" value="UniProtKB-SubCell"/>
</dbReference>
<evidence type="ECO:0000256" key="1">
    <source>
        <dbReference type="ARBA" id="ARBA00004514"/>
    </source>
</evidence>
<dbReference type="EMBL" id="JAINWA010000001">
    <property type="protein sequence ID" value="MCD1653904.1"/>
    <property type="molecule type" value="Genomic_DNA"/>
</dbReference>
<keyword evidence="7" id="KW-0282">Flagellum</keyword>